<dbReference type="GO" id="GO:0005975">
    <property type="term" value="P:carbohydrate metabolic process"/>
    <property type="evidence" value="ECO:0007669"/>
    <property type="project" value="InterPro"/>
</dbReference>
<dbReference type="PROSITE" id="PS50228">
    <property type="entry name" value="SUEL_LECTIN"/>
    <property type="match status" value="1"/>
</dbReference>
<keyword evidence="7" id="KW-0732">Signal</keyword>
<dbReference type="GO" id="GO:0048046">
    <property type="term" value="C:apoplast"/>
    <property type="evidence" value="ECO:0007669"/>
    <property type="project" value="UniProtKB-SubCell"/>
</dbReference>
<dbReference type="PROSITE" id="PS01182">
    <property type="entry name" value="GLYCOSYL_HYDROL_F35"/>
    <property type="match status" value="1"/>
</dbReference>
<dbReference type="InterPro" id="IPR048913">
    <property type="entry name" value="BetaGal_gal-bd"/>
</dbReference>
<dbReference type="InterPro" id="IPR043159">
    <property type="entry name" value="Lectin_gal-bd_sf"/>
</dbReference>
<dbReference type="FunFam" id="2.60.120.260:FF:000142">
    <property type="entry name" value="Beta-galactosidase"/>
    <property type="match status" value="1"/>
</dbReference>
<keyword evidence="15" id="KW-1185">Reference proteome</keyword>
<dbReference type="GO" id="GO:0030246">
    <property type="term" value="F:carbohydrate binding"/>
    <property type="evidence" value="ECO:0007669"/>
    <property type="project" value="InterPro"/>
</dbReference>
<evidence type="ECO:0000256" key="8">
    <source>
        <dbReference type="ARBA" id="ARBA00022801"/>
    </source>
</evidence>
<dbReference type="Gene3D" id="2.60.120.740">
    <property type="match status" value="1"/>
</dbReference>
<dbReference type="InterPro" id="IPR008979">
    <property type="entry name" value="Galactose-bd-like_sf"/>
</dbReference>
<feature type="domain" description="SUEL-type lectin" evidence="13">
    <location>
        <begin position="1118"/>
        <end position="1204"/>
    </location>
</feature>
<evidence type="ECO:0000256" key="6">
    <source>
        <dbReference type="ARBA" id="ARBA00022525"/>
    </source>
</evidence>
<dbReference type="InterPro" id="IPR019801">
    <property type="entry name" value="Glyco_hydro_35_CS"/>
</dbReference>
<gene>
    <name evidence="14" type="ORF">FRX31_031354</name>
</gene>
<dbReference type="PANTHER" id="PTHR23421">
    <property type="entry name" value="BETA-GALACTOSIDASE RELATED"/>
    <property type="match status" value="1"/>
</dbReference>
<name>A0A7J6V2L5_THATH</name>
<evidence type="ECO:0000256" key="1">
    <source>
        <dbReference type="ARBA" id="ARBA00001412"/>
    </source>
</evidence>
<evidence type="ECO:0000256" key="10">
    <source>
        <dbReference type="ARBA" id="ARBA00023295"/>
    </source>
</evidence>
<dbReference type="Gene3D" id="3.20.20.80">
    <property type="entry name" value="Glycosidases"/>
    <property type="match status" value="2"/>
</dbReference>
<evidence type="ECO:0000313" key="14">
    <source>
        <dbReference type="EMBL" id="KAF5179057.1"/>
    </source>
</evidence>
<reference evidence="14 15" key="1">
    <citation type="submission" date="2020-06" db="EMBL/GenBank/DDBJ databases">
        <title>Transcriptomic and genomic resources for Thalictrum thalictroides and T. hernandezii: Facilitating candidate gene discovery in an emerging model plant lineage.</title>
        <authorList>
            <person name="Arias T."/>
            <person name="Riano-Pachon D.M."/>
            <person name="Di Stilio V.S."/>
        </authorList>
    </citation>
    <scope>NUCLEOTIDE SEQUENCE [LARGE SCALE GENOMIC DNA]</scope>
    <source>
        <strain evidence="15">cv. WT478/WT964</strain>
        <tissue evidence="14">Leaves</tissue>
    </source>
</reference>
<dbReference type="InterPro" id="IPR017853">
    <property type="entry name" value="GH"/>
</dbReference>
<dbReference type="PRINTS" id="PR00742">
    <property type="entry name" value="GLHYDRLASE35"/>
</dbReference>
<dbReference type="FunFam" id="2.60.120.260:FF:000097">
    <property type="entry name" value="Beta-galactosidase"/>
    <property type="match status" value="1"/>
</dbReference>
<dbReference type="InterPro" id="IPR001944">
    <property type="entry name" value="Glycoside_Hdrlase_35"/>
</dbReference>
<keyword evidence="10 11" id="KW-0326">Glycosidase</keyword>
<evidence type="ECO:0000256" key="3">
    <source>
        <dbReference type="ARBA" id="ARBA00009809"/>
    </source>
</evidence>
<evidence type="ECO:0000256" key="2">
    <source>
        <dbReference type="ARBA" id="ARBA00004271"/>
    </source>
</evidence>
<keyword evidence="5" id="KW-0052">Apoplast</keyword>
<keyword evidence="9" id="KW-0325">Glycoprotein</keyword>
<dbReference type="Pfam" id="PF21467">
    <property type="entry name" value="BetaGal_gal-bd"/>
    <property type="match status" value="2"/>
</dbReference>
<evidence type="ECO:0000256" key="7">
    <source>
        <dbReference type="ARBA" id="ARBA00022729"/>
    </source>
</evidence>
<dbReference type="SUPFAM" id="SSF49785">
    <property type="entry name" value="Galactose-binding domain-like"/>
    <property type="match status" value="4"/>
</dbReference>
<dbReference type="FunFam" id="2.60.120.260:FF:000050">
    <property type="entry name" value="Beta-galactosidase"/>
    <property type="match status" value="1"/>
</dbReference>
<evidence type="ECO:0000259" key="13">
    <source>
        <dbReference type="PROSITE" id="PS50228"/>
    </source>
</evidence>
<keyword evidence="8 11" id="KW-0378">Hydrolase</keyword>
<organism evidence="14 15">
    <name type="scientific">Thalictrum thalictroides</name>
    <name type="common">Rue-anemone</name>
    <name type="synonym">Anemone thalictroides</name>
    <dbReference type="NCBI Taxonomy" id="46969"/>
    <lineage>
        <taxon>Eukaryota</taxon>
        <taxon>Viridiplantae</taxon>
        <taxon>Streptophyta</taxon>
        <taxon>Embryophyta</taxon>
        <taxon>Tracheophyta</taxon>
        <taxon>Spermatophyta</taxon>
        <taxon>Magnoliopsida</taxon>
        <taxon>Ranunculales</taxon>
        <taxon>Ranunculaceae</taxon>
        <taxon>Thalictroideae</taxon>
        <taxon>Thalictrum</taxon>
    </lineage>
</organism>
<comment type="catalytic activity">
    <reaction evidence="1 11">
        <text>Hydrolysis of terminal non-reducing beta-D-galactose residues in beta-D-galactosides.</text>
        <dbReference type="EC" id="3.2.1.23"/>
    </reaction>
</comment>
<dbReference type="GO" id="GO:0004565">
    <property type="term" value="F:beta-galactosidase activity"/>
    <property type="evidence" value="ECO:0007669"/>
    <property type="project" value="UniProtKB-EC"/>
</dbReference>
<evidence type="ECO:0000256" key="11">
    <source>
        <dbReference type="RuleBase" id="RU000675"/>
    </source>
</evidence>
<keyword evidence="6" id="KW-0964">Secreted</keyword>
<dbReference type="InterPro" id="IPR041392">
    <property type="entry name" value="GHD"/>
</dbReference>
<dbReference type="EMBL" id="JABWDY010039265">
    <property type="protein sequence ID" value="KAF5179057.1"/>
    <property type="molecule type" value="Genomic_DNA"/>
</dbReference>
<dbReference type="Gene3D" id="2.60.120.260">
    <property type="entry name" value="Galactose-binding domain-like"/>
    <property type="match status" value="2"/>
</dbReference>
<protein>
    <recommendedName>
        <fullName evidence="4 11">Beta-galactosidase</fullName>
        <ecNumber evidence="4 11">3.2.1.23</ecNumber>
    </recommendedName>
</protein>
<comment type="caution">
    <text evidence="14">The sequence shown here is derived from an EMBL/GenBank/DDBJ whole genome shotgun (WGS) entry which is preliminary data.</text>
</comment>
<dbReference type="Pfam" id="PF17834">
    <property type="entry name" value="GHD"/>
    <property type="match status" value="2"/>
</dbReference>
<sequence>MGEVIGASVSYDGRALIIDGQRKLLFSGSIHYPRSTPEMWPSLIGKAKEGGIDVIQTYVFWNQHEPQQGQYNFEGKNDLVRFIKEIKAQGLYATLRIGPFVEAEWTYGGLPFWLHDVPGIVYRSDNEPFKVNIGLPFWLHDVPGIVYRSDNEPFKLHMQNFTTKIVNMMKSEGLYASQGGGGPIILSQIENEYSNVEAAFHEKGPPYVTWAAQMAVNQQTGVPWVMCKQNDAPDPVINACNGRKCGETFPGPNSPNKPAIWTENWTSFFQVFGEEPSNRQIRSAEDIAYHVALFIAKKNGSYINYYMYHGGTNFGRTGASYVITSYYDQAPLDEYGLIRQPKYGHLKELHDAVKLVSETLLQGTLTNINLGQQQEAYVFTRNSGECAAFLINSDGGHDATVNFRGTSYQLPRGSISILQNCKDVIFNTAKVSTQFNTRSVVSGEKFDGASRWQTYKEDTPNFADTPSISPTLPEHMATTKDASDYLWYTFSLKHRPTNAQTVIDVFTLGHVVHAFINDVYVGNAHGSPNSKNFTLQQNIPLNNGMNNITLLSAMVGLPDSGAFLESRVTGVRAVTITGSGPGPRNLSKYPWGYQVGLLGERLQIYTNEGLSKVQWSNSLSSAPLTWYKTIFDAPQGDEPVVLNLSSMGKGEAWVNGQSIGRYWSSFYTPKGTPSQSSYHVPRSFLKPSGNLLVLMEELSGNPLNISLDTISTNKADVYTDSSGGCAAFISNMDEENEKTVYFQNVSYHLPPWSVSILPDCKNVAFNTAKVGHQTSIMEMVPEYLQASMTSPDKESKAPEWGVYVEKAGIWGEADFVKNGFVDHINTTKDTTDYLWYTTSLYVNENEEILSNINQATLVISSKGHALHAFVNQKLQGSASGNGLNSTYDFEGPILLKAGKNEIALLSMTVGLQNAGPFYEWVGAGLTSVKVKGLKNGTVDLSSNAWTYKIGLEGEHLKLYQANGLNSVKWQSTSEPPKNQPLTWYKAVVDPPSGDEPVGLDMIDMGKGLAWLNGEEIGRYWPRRSSLHEECPSECNYRGKFMPNKCSTGCGEPTQRWYHVPRSWFKPSGNILVIFEEKGGDPTKIKFSRRRTASICAHISEDYPSFDLESWNEYTDSIKKNKATLHLKCPDGTLISTIKFASFGTPTGKCGSYSKGNCHDPKSIAMVEKVCLNKKGCDIVLSKDNFNMNLCPGLMKKLDVEAAIMDDDFKSVMIDWLEDEDEVRKHIVTQEEAYINLKLRKEETDILEVLKDKPLTLICSTASFRSMKEYTVGVREILDSFYQNTYVQAAGFSKPYLPRKFRFREGNHCCRELYYFFYLHNKLNYSYRVYKEPSYFAISEGDTGYTARE</sequence>
<evidence type="ECO:0000256" key="9">
    <source>
        <dbReference type="ARBA" id="ARBA00023180"/>
    </source>
</evidence>
<dbReference type="CDD" id="cd22842">
    <property type="entry name" value="Gal_Rha_Lectin_BGal"/>
    <property type="match status" value="1"/>
</dbReference>
<comment type="similarity">
    <text evidence="3 12">Belongs to the glycosyl hydrolase 35 family.</text>
</comment>
<dbReference type="OrthoDB" id="1657402at2759"/>
<comment type="subcellular location">
    <subcellularLocation>
        <location evidence="2">Secreted</location>
        <location evidence="2">Extracellular space</location>
        <location evidence="2">Apoplast</location>
    </subcellularLocation>
</comment>
<evidence type="ECO:0000256" key="12">
    <source>
        <dbReference type="RuleBase" id="RU003679"/>
    </source>
</evidence>
<dbReference type="Proteomes" id="UP000554482">
    <property type="component" value="Unassembled WGS sequence"/>
</dbReference>
<evidence type="ECO:0000256" key="4">
    <source>
        <dbReference type="ARBA" id="ARBA00012756"/>
    </source>
</evidence>
<dbReference type="FunFam" id="3.20.20.80:FF:000006">
    <property type="entry name" value="Beta-galactosidase"/>
    <property type="match status" value="1"/>
</dbReference>
<dbReference type="Pfam" id="PF02140">
    <property type="entry name" value="SUEL_Lectin"/>
    <property type="match status" value="1"/>
</dbReference>
<evidence type="ECO:0000313" key="15">
    <source>
        <dbReference type="Proteomes" id="UP000554482"/>
    </source>
</evidence>
<dbReference type="InterPro" id="IPR031330">
    <property type="entry name" value="Gly_Hdrlase_35_cat"/>
</dbReference>
<proteinExistence type="inferred from homology"/>
<dbReference type="SUPFAM" id="SSF51445">
    <property type="entry name" value="(Trans)glycosidases"/>
    <property type="match status" value="1"/>
</dbReference>
<evidence type="ECO:0000256" key="5">
    <source>
        <dbReference type="ARBA" id="ARBA00022523"/>
    </source>
</evidence>
<accession>A0A7J6V2L5</accession>
<dbReference type="EC" id="3.2.1.23" evidence="4 11"/>
<dbReference type="Pfam" id="PF01301">
    <property type="entry name" value="Glyco_hydro_35"/>
    <property type="match status" value="2"/>
</dbReference>
<dbReference type="InterPro" id="IPR000922">
    <property type="entry name" value="Lectin_gal-bd_dom"/>
</dbReference>